<comment type="subcellular location">
    <subcellularLocation>
        <location evidence="5">Cytoplasm</location>
        <location evidence="5">Cytoskeleton</location>
        <location evidence="5">Microtubule organizing center</location>
    </subcellularLocation>
</comment>
<evidence type="ECO:0000259" key="8">
    <source>
        <dbReference type="Pfam" id="PF17681"/>
    </source>
</evidence>
<feature type="region of interest" description="Disordered" evidence="6">
    <location>
        <begin position="194"/>
        <end position="248"/>
    </location>
</feature>
<feature type="compositionally biased region" description="Low complexity" evidence="6">
    <location>
        <begin position="607"/>
        <end position="636"/>
    </location>
</feature>
<organism evidence="9 10">
    <name type="scientific">Coccomyxa subellipsoidea</name>
    <dbReference type="NCBI Taxonomy" id="248742"/>
    <lineage>
        <taxon>Eukaryota</taxon>
        <taxon>Viridiplantae</taxon>
        <taxon>Chlorophyta</taxon>
        <taxon>core chlorophytes</taxon>
        <taxon>Trebouxiophyceae</taxon>
        <taxon>Trebouxiophyceae incertae sedis</taxon>
        <taxon>Coccomyxaceae</taxon>
        <taxon>Coccomyxa</taxon>
    </lineage>
</organism>
<evidence type="ECO:0000256" key="2">
    <source>
        <dbReference type="ARBA" id="ARBA00022490"/>
    </source>
</evidence>
<feature type="region of interest" description="Disordered" evidence="6">
    <location>
        <begin position="594"/>
        <end position="640"/>
    </location>
</feature>
<evidence type="ECO:0000256" key="4">
    <source>
        <dbReference type="ARBA" id="ARBA00023212"/>
    </source>
</evidence>
<protein>
    <recommendedName>
        <fullName evidence="5">Gamma-tubulin complex component</fullName>
    </recommendedName>
</protein>
<evidence type="ECO:0000259" key="7">
    <source>
        <dbReference type="Pfam" id="PF04130"/>
    </source>
</evidence>
<feature type="domain" description="Gamma tubulin complex component C-terminal" evidence="7">
    <location>
        <begin position="754"/>
        <end position="1056"/>
    </location>
</feature>
<dbReference type="InterPro" id="IPR040457">
    <property type="entry name" value="GCP_C"/>
</dbReference>
<sequence>MERKAKTGDDPDELHTISQLVSRLAKYCLKGKCHNPQEEDLERLKLKALAVLREYQGFQSSKSNDVKRLELLSATLQLHQAGRSEEADRLLELSDKLSEVCGDDHSANGAPPRRDDIDELPFQTHEPFLHLLLSLQGIRKLAGENDRSASARSNGSGRPAVPSRAALGAAGASLLYHMEALPDESRTAWQFSGHDRETSHGENDMNNSHLVNGALGSSAQTGLNGNIKAESDEEEWPLSASWGHHMPHKSQDTVHVVNEGILAYELLLALQGVVPAILRLESGHFRTESLSQASLSNLLKASIQSGVLRAHLDVHLSRVALQATSGPTPDPCLQAFAAAAIEVLREQSVALQSVAESVRLRRKADLQHSIRKVTPGSLRHHLACVGVTAATDDDLTILEVTVHTRALQAQLRVLATVCGLDGLGPDSSGAALLDHLHAHLEGADAAAAPLLRRLLLASYRPYAEQLEDWLFRPATCLPPGSAFCGQLPAHLACLLPSAASTQAMPCSVPAFLQRWEGQIEAAQDAAIMDREEFISSRLAEAAAAAVTKRNKSSWSAQAAAAVGSSPEGIRSGKLAAHEPAFLGTMRVLTAAGPSSRPQLFTMPPGSPTSTSSTVSHSTSCPDSGSDCSSEASSAESSPRELTYSLNARMGPLPHLGAPEPSALEMASTNGVSMGGPGPRLPKPWMVGRPNGGLSHGHADVSAPACDTDWDSDEDEETVPLEAAVEACIVRRVLSQYACTGSACLRCLEVLGLGDVLAALERYAFMGAGDWAAALVQLLAAASISVEAPWPHDLRRMLDDAVHASTAVDDPYSATLSLRPGTLRSALVTQHRPSALLSLQLCMDVRWPLSIVIDQSAMAQYNEVFGFLLELRMMSFQLQQLWLESVHRHGVNDNAWAFAATVQRVKELRSFRTAATQVLDAVQGYISAQLHSTSLAALMQEIRGSKDLVEARAAVFGYLARALRACLLGADMQHSAALLSPVLQAISDCLAAMLPALRSADCNLVEAVMSDRLWQRMHAPMCAFDAHMRTLVAQSKLSADQEVLECVLAHLVMNDHWLK</sequence>
<dbReference type="PANTHER" id="PTHR19302:SF59">
    <property type="entry name" value="HYPOTHETICAL GAMMA-TUBULIN COMPLEX"/>
    <property type="match status" value="1"/>
</dbReference>
<name>A0ABR2YI96_9CHLO</name>
<feature type="compositionally biased region" description="Basic and acidic residues" evidence="6">
    <location>
        <begin position="194"/>
        <end position="203"/>
    </location>
</feature>
<evidence type="ECO:0000256" key="6">
    <source>
        <dbReference type="SAM" id="MobiDB-lite"/>
    </source>
</evidence>
<dbReference type="PANTHER" id="PTHR19302">
    <property type="entry name" value="GAMMA TUBULIN COMPLEX PROTEIN"/>
    <property type="match status" value="1"/>
</dbReference>
<dbReference type="Pfam" id="PF04130">
    <property type="entry name" value="GCP_C_terminal"/>
    <property type="match status" value="1"/>
</dbReference>
<feature type="compositionally biased region" description="Polar residues" evidence="6">
    <location>
        <begin position="204"/>
        <end position="224"/>
    </location>
</feature>
<proteinExistence type="inferred from homology"/>
<comment type="caution">
    <text evidence="9">The sequence shown here is derived from an EMBL/GenBank/DDBJ whole genome shotgun (WGS) entry which is preliminary data.</text>
</comment>
<reference evidence="9 10" key="1">
    <citation type="journal article" date="2024" name="Nat. Commun.">
        <title>Phylogenomics reveals the evolutionary origins of lichenization in chlorophyte algae.</title>
        <authorList>
            <person name="Puginier C."/>
            <person name="Libourel C."/>
            <person name="Otte J."/>
            <person name="Skaloud P."/>
            <person name="Haon M."/>
            <person name="Grisel S."/>
            <person name="Petersen M."/>
            <person name="Berrin J.G."/>
            <person name="Delaux P.M."/>
            <person name="Dal Grande F."/>
            <person name="Keller J."/>
        </authorList>
    </citation>
    <scope>NUCLEOTIDE SEQUENCE [LARGE SCALE GENOMIC DNA]</scope>
    <source>
        <strain evidence="9 10">SAG 216-7</strain>
    </source>
</reference>
<dbReference type="InterPro" id="IPR007259">
    <property type="entry name" value="GCP"/>
</dbReference>
<comment type="function">
    <text evidence="5">Component of the gamma-tubulin ring complex (gTuRC) which mediates microtubule nucleation.</text>
</comment>
<dbReference type="Proteomes" id="UP001491310">
    <property type="component" value="Unassembled WGS sequence"/>
</dbReference>
<evidence type="ECO:0000256" key="3">
    <source>
        <dbReference type="ARBA" id="ARBA00022701"/>
    </source>
</evidence>
<gene>
    <name evidence="9" type="ORF">WJX75_008317</name>
</gene>
<evidence type="ECO:0000256" key="5">
    <source>
        <dbReference type="RuleBase" id="RU363050"/>
    </source>
</evidence>
<comment type="similarity">
    <text evidence="1 5">Belongs to the TUBGCP family.</text>
</comment>
<dbReference type="EMBL" id="JALJOT010000011">
    <property type="protein sequence ID" value="KAK9905897.1"/>
    <property type="molecule type" value="Genomic_DNA"/>
</dbReference>
<feature type="domain" description="Gamma tubulin complex component protein N-terminal" evidence="8">
    <location>
        <begin position="265"/>
        <end position="473"/>
    </location>
</feature>
<keyword evidence="2 5" id="KW-0963">Cytoplasm</keyword>
<evidence type="ECO:0000313" key="9">
    <source>
        <dbReference type="EMBL" id="KAK9905897.1"/>
    </source>
</evidence>
<keyword evidence="3 5" id="KW-0493">Microtubule</keyword>
<keyword evidence="4 5" id="KW-0206">Cytoskeleton</keyword>
<evidence type="ECO:0000256" key="1">
    <source>
        <dbReference type="ARBA" id="ARBA00010337"/>
    </source>
</evidence>
<evidence type="ECO:0000313" key="10">
    <source>
        <dbReference type="Proteomes" id="UP001491310"/>
    </source>
</evidence>
<dbReference type="Pfam" id="PF17681">
    <property type="entry name" value="GCP_N_terminal"/>
    <property type="match status" value="1"/>
</dbReference>
<accession>A0ABR2YI96</accession>
<keyword evidence="10" id="KW-1185">Reference proteome</keyword>
<dbReference type="InterPro" id="IPR041470">
    <property type="entry name" value="GCP_N"/>
</dbReference>
<dbReference type="Gene3D" id="1.20.120.1900">
    <property type="entry name" value="Gamma-tubulin complex, C-terminal domain"/>
    <property type="match status" value="1"/>
</dbReference>
<dbReference type="InterPro" id="IPR042241">
    <property type="entry name" value="GCP_C_sf"/>
</dbReference>